<protein>
    <submittedName>
        <fullName evidence="3">Protein ABHD17B isoform X2</fullName>
    </submittedName>
</protein>
<dbReference type="PANTHER" id="PTHR12277:SF191">
    <property type="entry name" value="ALPHA_BETA-HYDROLASES SUPERFAMILY PROTEIN"/>
    <property type="match status" value="1"/>
</dbReference>
<dbReference type="Gene3D" id="3.40.50.1820">
    <property type="entry name" value="alpha/beta hydrolase"/>
    <property type="match status" value="1"/>
</dbReference>
<sequence length="301" mass="33752">MGAVTSSMAAKFAFFPPDPPSYTVAEEADGKAKMVEVATRENVDVLKVRTERGNSVVAMYIKNPTASLTLLYSHGNAADLGQMYELFSELSLHLRVNLMGYDYSGYGQSSGKNIDKIPLVNCPVLVIHGTADDVVDCSHGKQLWENCKQKYEPLWIKGGNHCDLELYPQYIKHLKKFVTVIEKSLHQKTGSGHIPDPQDKPRNSIDFREKSRPSMDLRENLRSIDQKEKPGASTVTDHKEKSRASIDRRDKSRKSIDRPEKAYHGADIPEKARNSIDRFGEMVRSVGLCNIDCFRPTATHA</sequence>
<evidence type="ECO:0000256" key="1">
    <source>
        <dbReference type="SAM" id="MobiDB-lite"/>
    </source>
</evidence>
<dbReference type="AlphaFoldDB" id="A0A3Q0EMF2"/>
<reference evidence="3" key="1">
    <citation type="submission" date="2025-08" db="UniProtKB">
        <authorList>
            <consortium name="RefSeq"/>
        </authorList>
    </citation>
    <scope>IDENTIFICATION</scope>
    <source>
        <tissue evidence="3">Leaf</tissue>
    </source>
</reference>
<name>A0A3Q0EMF2_VIGRR</name>
<gene>
    <name evidence="3" type="primary">LOC106779316</name>
</gene>
<proteinExistence type="predicted"/>
<dbReference type="PANTHER" id="PTHR12277">
    <property type="entry name" value="ALPHA/BETA HYDROLASE DOMAIN-CONTAINING PROTEIN"/>
    <property type="match status" value="1"/>
</dbReference>
<dbReference type="RefSeq" id="XP_022632256.1">
    <property type="nucleotide sequence ID" value="XM_022776535.1"/>
</dbReference>
<dbReference type="Proteomes" id="UP000087766">
    <property type="component" value="Unplaced"/>
</dbReference>
<feature type="region of interest" description="Disordered" evidence="1">
    <location>
        <begin position="187"/>
        <end position="269"/>
    </location>
</feature>
<evidence type="ECO:0000313" key="3">
    <source>
        <dbReference type="RefSeq" id="XP_022632256.1"/>
    </source>
</evidence>
<accession>A0A3Q0EMF2</accession>
<dbReference type="InterPro" id="IPR029058">
    <property type="entry name" value="AB_hydrolase_fold"/>
</dbReference>
<feature type="compositionally biased region" description="Basic and acidic residues" evidence="1">
    <location>
        <begin position="196"/>
        <end position="269"/>
    </location>
</feature>
<dbReference type="SUPFAM" id="SSF53474">
    <property type="entry name" value="alpha/beta-Hydrolases"/>
    <property type="match status" value="1"/>
</dbReference>
<organism evidence="2 3">
    <name type="scientific">Vigna radiata var. radiata</name>
    <name type="common">Mung bean</name>
    <name type="synonym">Phaseolus aureus</name>
    <dbReference type="NCBI Taxonomy" id="3916"/>
    <lineage>
        <taxon>Eukaryota</taxon>
        <taxon>Viridiplantae</taxon>
        <taxon>Streptophyta</taxon>
        <taxon>Embryophyta</taxon>
        <taxon>Tracheophyta</taxon>
        <taxon>Spermatophyta</taxon>
        <taxon>Magnoliopsida</taxon>
        <taxon>eudicotyledons</taxon>
        <taxon>Gunneridae</taxon>
        <taxon>Pentapetalae</taxon>
        <taxon>rosids</taxon>
        <taxon>fabids</taxon>
        <taxon>Fabales</taxon>
        <taxon>Fabaceae</taxon>
        <taxon>Papilionoideae</taxon>
        <taxon>50 kb inversion clade</taxon>
        <taxon>NPAAA clade</taxon>
        <taxon>indigoferoid/millettioid clade</taxon>
        <taxon>Phaseoleae</taxon>
        <taxon>Vigna</taxon>
    </lineage>
</organism>
<dbReference type="GeneID" id="106779316"/>
<keyword evidence="2" id="KW-1185">Reference proteome</keyword>
<evidence type="ECO:0000313" key="2">
    <source>
        <dbReference type="Proteomes" id="UP000087766"/>
    </source>
</evidence>